<dbReference type="SUPFAM" id="SSF48371">
    <property type="entry name" value="ARM repeat"/>
    <property type="match status" value="1"/>
</dbReference>
<dbReference type="Gene3D" id="1.25.10.90">
    <property type="match status" value="1"/>
</dbReference>
<dbReference type="AlphaFoldDB" id="A0A134AL48"/>
<evidence type="ECO:0000313" key="2">
    <source>
        <dbReference type="Proteomes" id="UP000070442"/>
    </source>
</evidence>
<comment type="caution">
    <text evidence="1">The sequence shown here is derived from an EMBL/GenBank/DDBJ whole genome shotgun (WGS) entry which is preliminary data.</text>
</comment>
<evidence type="ECO:0000313" key="1">
    <source>
        <dbReference type="EMBL" id="KXB68270.1"/>
    </source>
</evidence>
<dbReference type="CDD" id="cd06561">
    <property type="entry name" value="AlkD_like"/>
    <property type="match status" value="1"/>
</dbReference>
<reference evidence="2" key="1">
    <citation type="submission" date="2016-01" db="EMBL/GenBank/DDBJ databases">
        <authorList>
            <person name="Mitreva M."/>
            <person name="Pepin K.H."/>
            <person name="Mihindukulasuriya K.A."/>
            <person name="Fulton R."/>
            <person name="Fronick C."/>
            <person name="O'Laughlin M."/>
            <person name="Miner T."/>
            <person name="Herter B."/>
            <person name="Rosa B.A."/>
            <person name="Cordes M."/>
            <person name="Tomlinson C."/>
            <person name="Wollam A."/>
            <person name="Palsikar V.B."/>
            <person name="Mardis E.R."/>
            <person name="Wilson R.K."/>
        </authorList>
    </citation>
    <scope>NUCLEOTIDE SEQUENCE [LARGE SCALE GENOMIC DNA]</scope>
    <source>
        <strain evidence="2">DNF00729</strain>
    </source>
</reference>
<protein>
    <recommendedName>
        <fullName evidence="3">DNA alkylation repair enzyme</fullName>
    </recommendedName>
</protein>
<dbReference type="RefSeq" id="WP_068366612.1">
    <property type="nucleotide sequence ID" value="NZ_KQ960157.1"/>
</dbReference>
<dbReference type="OrthoDB" id="9784740at2"/>
<sequence length="215" mass="24839">MENLRAKLMEVGTERHRKFMGKLLPTVDPERIVGVKVPILRQIANELPKEYLRELPHVYFEEDMLHDFVINSLNRDEALHALLEFLPYLDNWAVVDSLDPKSFYSAPSLMDYYLELSDDSRPYVARLGIVLALRHMKEDTLGAVNHLKTVKSDHYYVQMALAWFFAEAVLHAPEVVLSLLRDGVLDRAVHKKTIRKINESRRVAQNIKEQASACN</sequence>
<dbReference type="PATRIC" id="fig|755172.3.peg.280"/>
<gene>
    <name evidence="1" type="ORF">HMPREF1863_00292</name>
</gene>
<dbReference type="Proteomes" id="UP000070442">
    <property type="component" value="Unassembled WGS sequence"/>
</dbReference>
<dbReference type="Pfam" id="PF08713">
    <property type="entry name" value="DNA_alkylation"/>
    <property type="match status" value="1"/>
</dbReference>
<dbReference type="STRING" id="755172.HMPREF1863_00292"/>
<dbReference type="InterPro" id="IPR014825">
    <property type="entry name" value="DNA_alkylation"/>
</dbReference>
<dbReference type="InterPro" id="IPR016024">
    <property type="entry name" value="ARM-type_fold"/>
</dbReference>
<name>A0A134AL48_9FIRM</name>
<accession>A0A134AL48</accession>
<proteinExistence type="predicted"/>
<evidence type="ECO:0008006" key="3">
    <source>
        <dbReference type="Google" id="ProtNLM"/>
    </source>
</evidence>
<keyword evidence="2" id="KW-1185">Reference proteome</keyword>
<organism evidence="1 2">
    <name type="scientific">Aedoeadaptatus coxii</name>
    <dbReference type="NCBI Taxonomy" id="755172"/>
    <lineage>
        <taxon>Bacteria</taxon>
        <taxon>Bacillati</taxon>
        <taxon>Bacillota</taxon>
        <taxon>Tissierellia</taxon>
        <taxon>Tissierellales</taxon>
        <taxon>Peptoniphilaceae</taxon>
        <taxon>Aedoeadaptatus</taxon>
    </lineage>
</organism>
<dbReference type="EMBL" id="LSDG01000005">
    <property type="protein sequence ID" value="KXB68270.1"/>
    <property type="molecule type" value="Genomic_DNA"/>
</dbReference>